<dbReference type="InterPro" id="IPR012337">
    <property type="entry name" value="RNaseH-like_sf"/>
</dbReference>
<dbReference type="GO" id="GO:0015074">
    <property type="term" value="P:DNA integration"/>
    <property type="evidence" value="ECO:0007669"/>
    <property type="project" value="InterPro"/>
</dbReference>
<feature type="domain" description="Integrase catalytic" evidence="1">
    <location>
        <begin position="1"/>
        <end position="100"/>
    </location>
</feature>
<dbReference type="PANTHER" id="PTHR46889:SF4">
    <property type="entry name" value="TRANSPOSASE INSO FOR INSERTION SEQUENCE ELEMENT IS911B-RELATED"/>
    <property type="match status" value="1"/>
</dbReference>
<dbReference type="SUPFAM" id="SSF53098">
    <property type="entry name" value="Ribonuclease H-like"/>
    <property type="match status" value="1"/>
</dbReference>
<dbReference type="Gene3D" id="3.30.420.10">
    <property type="entry name" value="Ribonuclease H-like superfamily/Ribonuclease H"/>
    <property type="match status" value="1"/>
</dbReference>
<dbReference type="AlphaFoldDB" id="A0AAJ4TWV0"/>
<dbReference type="InterPro" id="IPR036397">
    <property type="entry name" value="RNaseH_sf"/>
</dbReference>
<reference evidence="2 3" key="1">
    <citation type="submission" date="2021-07" db="EMBL/GenBank/DDBJ databases">
        <title>Prevalence and characterization of methicillin-resistant Macrococcus spp. in food producing animals and meat in Switzerland in 2019.</title>
        <authorList>
            <person name="Keller J.E."/>
            <person name="Schwendener S."/>
            <person name="Neuenschwander J."/>
            <person name="Overesch G."/>
            <person name="Perreten V."/>
        </authorList>
    </citation>
    <scope>NUCLEOTIDE SEQUENCE [LARGE SCALE GENOMIC DNA]</scope>
    <source>
        <strain evidence="2 3">19Msa0936</strain>
    </source>
</reference>
<evidence type="ECO:0000313" key="3">
    <source>
        <dbReference type="Proteomes" id="UP000826802"/>
    </source>
</evidence>
<proteinExistence type="predicted"/>
<protein>
    <submittedName>
        <fullName evidence="2">DDE-type integrase/transposase/recombinase</fullName>
    </submittedName>
</protein>
<dbReference type="PANTHER" id="PTHR46889">
    <property type="entry name" value="TRANSPOSASE INSF FOR INSERTION SEQUENCE IS3B-RELATED"/>
    <property type="match status" value="1"/>
</dbReference>
<sequence length="100" mass="11576">MFIDLFNREIVGYSAGKNKDAKLVTKAISKISHTLEHIELFHTDIGKEFDNKLIDEVLKTFEIERSLSTKCCPYHTVAEATMKTMKTEFVKQMKVVCRYV</sequence>
<evidence type="ECO:0000259" key="1">
    <source>
        <dbReference type="PROSITE" id="PS50994"/>
    </source>
</evidence>
<name>A0AAJ4TWV0_9STAP</name>
<dbReference type="PROSITE" id="PS50994">
    <property type="entry name" value="INTEGRASE"/>
    <property type="match status" value="1"/>
</dbReference>
<dbReference type="Proteomes" id="UP000826802">
    <property type="component" value="Chromosome"/>
</dbReference>
<organism evidence="2 3">
    <name type="scientific">Macrococcoides bohemicum</name>
    <dbReference type="NCBI Taxonomy" id="1903056"/>
    <lineage>
        <taxon>Bacteria</taxon>
        <taxon>Bacillati</taxon>
        <taxon>Bacillota</taxon>
        <taxon>Bacilli</taxon>
        <taxon>Bacillales</taxon>
        <taxon>Staphylococcaceae</taxon>
        <taxon>Macrococcoides</taxon>
    </lineage>
</organism>
<dbReference type="GO" id="GO:0003676">
    <property type="term" value="F:nucleic acid binding"/>
    <property type="evidence" value="ECO:0007669"/>
    <property type="project" value="InterPro"/>
</dbReference>
<accession>A0AAJ4TWV0</accession>
<dbReference type="EMBL" id="CP079981">
    <property type="protein sequence ID" value="QYA42866.1"/>
    <property type="molecule type" value="Genomic_DNA"/>
</dbReference>
<dbReference type="Pfam" id="PF00665">
    <property type="entry name" value="rve"/>
    <property type="match status" value="1"/>
</dbReference>
<evidence type="ECO:0000313" key="2">
    <source>
        <dbReference type="EMBL" id="QYA42866.1"/>
    </source>
</evidence>
<keyword evidence="3" id="KW-1185">Reference proteome</keyword>
<gene>
    <name evidence="2" type="ORF">KYI11_02750</name>
</gene>
<dbReference type="InterPro" id="IPR001584">
    <property type="entry name" value="Integrase_cat-core"/>
</dbReference>
<dbReference type="InterPro" id="IPR050900">
    <property type="entry name" value="Transposase_IS3/IS150/IS904"/>
</dbReference>